<evidence type="ECO:0000313" key="3">
    <source>
        <dbReference type="Proteomes" id="UP000215441"/>
    </source>
</evidence>
<dbReference type="EMBL" id="NOIG01000010">
    <property type="protein sequence ID" value="OYD49268.1"/>
    <property type="molecule type" value="Genomic_DNA"/>
</dbReference>
<dbReference type="NCBIfam" id="TIGR01409">
    <property type="entry name" value="TAT_signal_seq"/>
    <property type="match status" value="1"/>
</dbReference>
<name>A0A235EJP7_9BURK</name>
<dbReference type="InterPro" id="IPR038404">
    <property type="entry name" value="TRAP_DctP_sf"/>
</dbReference>
<dbReference type="PANTHER" id="PTHR33376">
    <property type="match status" value="1"/>
</dbReference>
<reference evidence="2 3" key="1">
    <citation type="submission" date="2017-07" db="EMBL/GenBank/DDBJ databases">
        <title>Acidovorax KNDSW TSA 6 genome sequence and assembly.</title>
        <authorList>
            <person name="Mayilraj S."/>
        </authorList>
    </citation>
    <scope>NUCLEOTIDE SEQUENCE [LARGE SCALE GENOMIC DNA]</scope>
    <source>
        <strain evidence="2 3">KNDSW-TSA6</strain>
    </source>
</reference>
<evidence type="ECO:0000256" key="1">
    <source>
        <dbReference type="ARBA" id="ARBA00022729"/>
    </source>
</evidence>
<dbReference type="Proteomes" id="UP000215441">
    <property type="component" value="Unassembled WGS sequence"/>
</dbReference>
<dbReference type="PANTHER" id="PTHR33376:SF2">
    <property type="entry name" value="DICARBOXYLATE-BINDING PERIPLASMIC PROTEIN"/>
    <property type="match status" value="1"/>
</dbReference>
<dbReference type="Gene3D" id="3.40.190.170">
    <property type="entry name" value="Bacterial extracellular solute-binding protein, family 7"/>
    <property type="match status" value="1"/>
</dbReference>
<dbReference type="GO" id="GO:0030246">
    <property type="term" value="F:carbohydrate binding"/>
    <property type="evidence" value="ECO:0007669"/>
    <property type="project" value="TreeGrafter"/>
</dbReference>
<keyword evidence="1" id="KW-0732">Signal</keyword>
<dbReference type="InterPro" id="IPR006311">
    <property type="entry name" value="TAT_signal"/>
</dbReference>
<organism evidence="2 3">
    <name type="scientific">Acidovorax kalamii</name>
    <dbReference type="NCBI Taxonomy" id="2004485"/>
    <lineage>
        <taxon>Bacteria</taxon>
        <taxon>Pseudomonadati</taxon>
        <taxon>Pseudomonadota</taxon>
        <taxon>Betaproteobacteria</taxon>
        <taxon>Burkholderiales</taxon>
        <taxon>Comamonadaceae</taxon>
        <taxon>Acidovorax</taxon>
    </lineage>
</organism>
<comment type="caution">
    <text evidence="2">The sequence shown here is derived from an EMBL/GenBank/DDBJ whole genome shotgun (WGS) entry which is preliminary data.</text>
</comment>
<proteinExistence type="predicted"/>
<dbReference type="GO" id="GO:0055085">
    <property type="term" value="P:transmembrane transport"/>
    <property type="evidence" value="ECO:0007669"/>
    <property type="project" value="InterPro"/>
</dbReference>
<dbReference type="NCBIfam" id="NF037995">
    <property type="entry name" value="TRAP_S1"/>
    <property type="match status" value="1"/>
</dbReference>
<dbReference type="Pfam" id="PF03480">
    <property type="entry name" value="DctP"/>
    <property type="match status" value="1"/>
</dbReference>
<protein>
    <submittedName>
        <fullName evidence="2">C4-dicarboxylate ABC transporter permease</fullName>
    </submittedName>
</protein>
<dbReference type="InterPro" id="IPR018389">
    <property type="entry name" value="DctP_fam"/>
</dbReference>
<dbReference type="RefSeq" id="WP_094290682.1">
    <property type="nucleotide sequence ID" value="NZ_NOIG01000010.1"/>
</dbReference>
<dbReference type="AlphaFoldDB" id="A0A235EJP7"/>
<dbReference type="CDD" id="cd13603">
    <property type="entry name" value="PBP2_TRAP_Siap_TeaA_like"/>
    <property type="match status" value="1"/>
</dbReference>
<sequence>MTTQPARPVSRRHFIQRHAVAAAAVTGLGFPALARAADAKEFRLGLITPAGHSWNRAALQFGEALKKETDGRLSVTVFHSGQLGNEAAMMQQLQSGALDMGWIQAAELGSRVASIAAINAPYLVRSTPAVAKLVKHPAATKLLEVLPRETGTIGLGWGITGMRAVFSTKDINLPTDIKGMKLRINPTPVYRDFYQMLGAAPTPIPTPQVFDAMSNGQVDGLEADIEFSWNQRFDKVAKTLLQMNALFMPFAPLVSGRIWQGLDAKDKDLIRKLVAQSLDAQINDIVTTEAGLIEKFKGTSIAFKTASTFNPDSTIQEFDKLWLPKAPQIAELRKAGASLA</sequence>
<accession>A0A235EJP7</accession>
<evidence type="ECO:0000313" key="2">
    <source>
        <dbReference type="EMBL" id="OYD49268.1"/>
    </source>
</evidence>
<dbReference type="InterPro" id="IPR019546">
    <property type="entry name" value="TAT_signal_bac_arc"/>
</dbReference>
<dbReference type="PROSITE" id="PS51318">
    <property type="entry name" value="TAT"/>
    <property type="match status" value="1"/>
</dbReference>
<gene>
    <name evidence="2" type="ORF">CBY09_16585</name>
</gene>
<dbReference type="OrthoDB" id="8690069at2"/>
<keyword evidence="3" id="KW-1185">Reference proteome</keyword>